<name>A0A317XF08_9BASI</name>
<accession>A0A317XF08</accession>
<dbReference type="AlphaFoldDB" id="A0A317XF08"/>
<keyword evidence="2" id="KW-1185">Reference proteome</keyword>
<sequence>MTGQAPSTPSATRNPGFQPNANLATVFSIAPHQLLFFLSPWSSFGHCSRRIFSFLFSFSRGGKYKFKRMMRGCDVGDGRWEASASSPGDSVLQRQAQLLFFFSAWDLRGGRAIGTNSASRRNLYQRRLVALNRTPVGARDRNSRLRHVDIAIDIDIDTGSTRGNAPR</sequence>
<gene>
    <name evidence="1" type="ORF">BCV70DRAFT_82460</name>
</gene>
<evidence type="ECO:0000313" key="2">
    <source>
        <dbReference type="Proteomes" id="UP000246740"/>
    </source>
</evidence>
<protein>
    <submittedName>
        <fullName evidence="1">Uncharacterized protein</fullName>
    </submittedName>
</protein>
<dbReference type="InParanoid" id="A0A317XF08"/>
<dbReference type="EMBL" id="KZ819223">
    <property type="protein sequence ID" value="PWY97056.1"/>
    <property type="molecule type" value="Genomic_DNA"/>
</dbReference>
<organism evidence="1 2">
    <name type="scientific">Testicularia cyperi</name>
    <dbReference type="NCBI Taxonomy" id="1882483"/>
    <lineage>
        <taxon>Eukaryota</taxon>
        <taxon>Fungi</taxon>
        <taxon>Dikarya</taxon>
        <taxon>Basidiomycota</taxon>
        <taxon>Ustilaginomycotina</taxon>
        <taxon>Ustilaginomycetes</taxon>
        <taxon>Ustilaginales</taxon>
        <taxon>Anthracoideaceae</taxon>
        <taxon>Testicularia</taxon>
    </lineage>
</organism>
<proteinExistence type="predicted"/>
<evidence type="ECO:0000313" key="1">
    <source>
        <dbReference type="EMBL" id="PWY97056.1"/>
    </source>
</evidence>
<reference evidence="1 2" key="1">
    <citation type="journal article" date="2018" name="Mol. Biol. Evol.">
        <title>Broad Genomic Sampling Reveals a Smut Pathogenic Ancestry of the Fungal Clade Ustilaginomycotina.</title>
        <authorList>
            <person name="Kijpornyongpan T."/>
            <person name="Mondo S.J."/>
            <person name="Barry K."/>
            <person name="Sandor L."/>
            <person name="Lee J."/>
            <person name="Lipzen A."/>
            <person name="Pangilinan J."/>
            <person name="LaButti K."/>
            <person name="Hainaut M."/>
            <person name="Henrissat B."/>
            <person name="Grigoriev I.V."/>
            <person name="Spatafora J.W."/>
            <person name="Aime M.C."/>
        </authorList>
    </citation>
    <scope>NUCLEOTIDE SEQUENCE [LARGE SCALE GENOMIC DNA]</scope>
    <source>
        <strain evidence="1 2">MCA 3645</strain>
    </source>
</reference>
<dbReference type="Proteomes" id="UP000246740">
    <property type="component" value="Unassembled WGS sequence"/>
</dbReference>